<feature type="compositionally biased region" description="Basic residues" evidence="1">
    <location>
        <begin position="78"/>
        <end position="97"/>
    </location>
</feature>
<organism evidence="2">
    <name type="scientific">hydrothermal vent metagenome</name>
    <dbReference type="NCBI Taxonomy" id="652676"/>
    <lineage>
        <taxon>unclassified sequences</taxon>
        <taxon>metagenomes</taxon>
        <taxon>ecological metagenomes</taxon>
    </lineage>
</organism>
<sequence length="360" mass="40354">MTNQTPFHLLCRSTCLRIVWSLSLLIVTHCTFAKGDKATHKEIKPLKFNLGKSGKIETMAMNADGNLLTGVSWEKRGARKALQGRRRRRRGRRRGRPKAPSEFDPNREYAIKVISPQGKILDTWKLKSLVPKMMHGNTDGTVYVGGAGSLSLLDKKGEVKKTIKLAKLFNGDFADAHVSGLTANEKYLFVAFGHGWSLRATEDIVRFNRDLSSPKVIIKRQFGCCSHLDLDVKGDELLVAENSRHRVNRYSFDGKSLGKWGRRDRRNISGFAACCNPVNFDFGSQKEVLYTAESGIGRVKKYSAKGKYLGLVGYVDTTKFDRGSFLASQSCYIPIEVNKDASRIYIMDVRANIIRVLAVQ</sequence>
<feature type="region of interest" description="Disordered" evidence="1">
    <location>
        <begin position="78"/>
        <end position="103"/>
    </location>
</feature>
<proteinExistence type="predicted"/>
<name>A0A3B1DQY6_9ZZZZ</name>
<dbReference type="Gene3D" id="2.120.10.30">
    <property type="entry name" value="TolB, C-terminal domain"/>
    <property type="match status" value="1"/>
</dbReference>
<evidence type="ECO:0000256" key="1">
    <source>
        <dbReference type="SAM" id="MobiDB-lite"/>
    </source>
</evidence>
<gene>
    <name evidence="2" type="ORF">MNBD_PLANCTO02-2193</name>
</gene>
<dbReference type="AlphaFoldDB" id="A0A3B1DQY6"/>
<protein>
    <submittedName>
        <fullName evidence="2">Uncharacterized protein</fullName>
    </submittedName>
</protein>
<dbReference type="SUPFAM" id="SSF63829">
    <property type="entry name" value="Calcium-dependent phosphotriesterase"/>
    <property type="match status" value="1"/>
</dbReference>
<evidence type="ECO:0000313" key="2">
    <source>
        <dbReference type="EMBL" id="VAX38518.1"/>
    </source>
</evidence>
<reference evidence="2" key="1">
    <citation type="submission" date="2018-06" db="EMBL/GenBank/DDBJ databases">
        <authorList>
            <person name="Zhirakovskaya E."/>
        </authorList>
    </citation>
    <scope>NUCLEOTIDE SEQUENCE</scope>
</reference>
<accession>A0A3B1DQY6</accession>
<dbReference type="EMBL" id="UOGL01000215">
    <property type="protein sequence ID" value="VAX38518.1"/>
    <property type="molecule type" value="Genomic_DNA"/>
</dbReference>
<dbReference type="InterPro" id="IPR011042">
    <property type="entry name" value="6-blade_b-propeller_TolB-like"/>
</dbReference>